<dbReference type="OrthoDB" id="1926132at2759"/>
<dbReference type="AlphaFoldDB" id="A0A8B8KVS8"/>
<sequence length="168" mass="19044">MEKLSQMKNKFLFKFLPKQPVASVSFQNPTLSPSRSLTTQGCRSPCMVSIIPKEARRKQRVASFSAREPTSPKVSCMGQVKCKKRSKAYKDKRVQTKRIDCIPCHGKKEKILLWMFKGRCDDPKRSKKAFVMEEKAPTTQISPSLGAMKKFASGRGSLSYFDATLTER</sequence>
<dbReference type="KEGG" id="aprc:113859384"/>
<dbReference type="Proteomes" id="UP000694853">
    <property type="component" value="Unplaced"/>
</dbReference>
<evidence type="ECO:0000313" key="2">
    <source>
        <dbReference type="RefSeq" id="XP_027347975.1"/>
    </source>
</evidence>
<dbReference type="PANTHER" id="PTHR34779:SF7">
    <property type="entry name" value="DUF3741 DOMAIN-CONTAINING PROTEIN"/>
    <property type="match status" value="1"/>
</dbReference>
<keyword evidence="1" id="KW-1185">Reference proteome</keyword>
<evidence type="ECO:0000313" key="1">
    <source>
        <dbReference type="Proteomes" id="UP000694853"/>
    </source>
</evidence>
<proteinExistence type="predicted"/>
<dbReference type="RefSeq" id="XP_027347975.1">
    <property type="nucleotide sequence ID" value="XM_027492174.1"/>
</dbReference>
<dbReference type="GeneID" id="113859384"/>
<reference evidence="1" key="1">
    <citation type="journal article" date="2019" name="Toxins">
        <title>Detection of Abrin-Like and Prepropulchellin-Like Toxin Genes and Transcripts Using Whole Genome Sequencing and Full-Length Transcript Sequencing of Abrus precatorius.</title>
        <authorList>
            <person name="Hovde B.T."/>
            <person name="Daligault H.E."/>
            <person name="Hanschen E.R."/>
            <person name="Kunde Y.A."/>
            <person name="Johnson M.B."/>
            <person name="Starkenburg S.R."/>
            <person name="Johnson S.L."/>
        </authorList>
    </citation>
    <scope>NUCLEOTIDE SEQUENCE [LARGE SCALE GENOMIC DNA]</scope>
</reference>
<dbReference type="InterPro" id="IPR038796">
    <property type="entry name" value="At1g76070-like"/>
</dbReference>
<organism evidence="1 2">
    <name type="scientific">Abrus precatorius</name>
    <name type="common">Indian licorice</name>
    <name type="synonym">Glycine abrus</name>
    <dbReference type="NCBI Taxonomy" id="3816"/>
    <lineage>
        <taxon>Eukaryota</taxon>
        <taxon>Viridiplantae</taxon>
        <taxon>Streptophyta</taxon>
        <taxon>Embryophyta</taxon>
        <taxon>Tracheophyta</taxon>
        <taxon>Spermatophyta</taxon>
        <taxon>Magnoliopsida</taxon>
        <taxon>eudicotyledons</taxon>
        <taxon>Gunneridae</taxon>
        <taxon>Pentapetalae</taxon>
        <taxon>rosids</taxon>
        <taxon>fabids</taxon>
        <taxon>Fabales</taxon>
        <taxon>Fabaceae</taxon>
        <taxon>Papilionoideae</taxon>
        <taxon>50 kb inversion clade</taxon>
        <taxon>NPAAA clade</taxon>
        <taxon>indigoferoid/millettioid clade</taxon>
        <taxon>Abreae</taxon>
        <taxon>Abrus</taxon>
    </lineage>
</organism>
<reference evidence="2" key="2">
    <citation type="submission" date="2025-08" db="UniProtKB">
        <authorList>
            <consortium name="RefSeq"/>
        </authorList>
    </citation>
    <scope>IDENTIFICATION</scope>
    <source>
        <tissue evidence="2">Young leaves</tissue>
    </source>
</reference>
<dbReference type="PANTHER" id="PTHR34779">
    <property type="entry name" value="OS09G0542900 PROTEIN"/>
    <property type="match status" value="1"/>
</dbReference>
<protein>
    <submittedName>
        <fullName evidence="2">Uncharacterized protein At1g76070-like</fullName>
    </submittedName>
</protein>
<gene>
    <name evidence="2" type="primary">LOC113859384</name>
</gene>
<name>A0A8B8KVS8_ABRPR</name>
<accession>A0A8B8KVS8</accession>